<organism evidence="1 2">
    <name type="scientific">Elysia crispata</name>
    <name type="common">lettuce slug</name>
    <dbReference type="NCBI Taxonomy" id="231223"/>
    <lineage>
        <taxon>Eukaryota</taxon>
        <taxon>Metazoa</taxon>
        <taxon>Spiralia</taxon>
        <taxon>Lophotrochozoa</taxon>
        <taxon>Mollusca</taxon>
        <taxon>Gastropoda</taxon>
        <taxon>Heterobranchia</taxon>
        <taxon>Euthyneura</taxon>
        <taxon>Panpulmonata</taxon>
        <taxon>Sacoglossa</taxon>
        <taxon>Placobranchoidea</taxon>
        <taxon>Plakobranchidae</taxon>
        <taxon>Elysia</taxon>
    </lineage>
</organism>
<accession>A0AAE1DXP2</accession>
<name>A0AAE1DXP2_9GAST</name>
<sequence length="166" mass="18406">MRGHGGTLMSVSVSMSVRVTRYTPENTERGTGEGKELLHVRLSVVSERVIFLQDTDRLRLEPLGLRAFELKWAKCFTDSAGVVLSLVSLAGRQCGRWSGLSRDVSSEKPSNGLLSVSNSYTNHGDRNISVSCLQKRRVSVEYRNVTGYRAEPSIYGSVMYYGHLAC</sequence>
<reference evidence="1" key="1">
    <citation type="journal article" date="2023" name="G3 (Bethesda)">
        <title>A reference genome for the long-term kleptoplast-retaining sea slug Elysia crispata morphotype clarki.</title>
        <authorList>
            <person name="Eastman K.E."/>
            <person name="Pendleton A.L."/>
            <person name="Shaikh M.A."/>
            <person name="Suttiyut T."/>
            <person name="Ogas R."/>
            <person name="Tomko P."/>
            <person name="Gavelis G."/>
            <person name="Widhalm J.R."/>
            <person name="Wisecaver J.H."/>
        </authorList>
    </citation>
    <scope>NUCLEOTIDE SEQUENCE</scope>
    <source>
        <strain evidence="1">ECLA1</strain>
    </source>
</reference>
<keyword evidence="2" id="KW-1185">Reference proteome</keyword>
<comment type="caution">
    <text evidence="1">The sequence shown here is derived from an EMBL/GenBank/DDBJ whole genome shotgun (WGS) entry which is preliminary data.</text>
</comment>
<evidence type="ECO:0000313" key="2">
    <source>
        <dbReference type="Proteomes" id="UP001283361"/>
    </source>
</evidence>
<gene>
    <name evidence="1" type="ORF">RRG08_061375</name>
</gene>
<dbReference type="AlphaFoldDB" id="A0AAE1DXP2"/>
<proteinExistence type="predicted"/>
<dbReference type="Proteomes" id="UP001283361">
    <property type="component" value="Unassembled WGS sequence"/>
</dbReference>
<protein>
    <submittedName>
        <fullName evidence="1">Uncharacterized protein</fullName>
    </submittedName>
</protein>
<evidence type="ECO:0000313" key="1">
    <source>
        <dbReference type="EMBL" id="KAK3786824.1"/>
    </source>
</evidence>
<dbReference type="EMBL" id="JAWDGP010001944">
    <property type="protein sequence ID" value="KAK3786824.1"/>
    <property type="molecule type" value="Genomic_DNA"/>
</dbReference>